<dbReference type="NCBIfam" id="TIGR00715">
    <property type="entry name" value="precor6x_red"/>
    <property type="match status" value="1"/>
</dbReference>
<dbReference type="PANTHER" id="PTHR36925">
    <property type="entry name" value="COBALT-PRECORRIN-6A REDUCTASE"/>
    <property type="match status" value="1"/>
</dbReference>
<gene>
    <name evidence="4" type="ORF">HMPREF1092_00760</name>
</gene>
<dbReference type="InterPro" id="IPR003723">
    <property type="entry name" value="Precorrin-6x_reduct"/>
</dbReference>
<evidence type="ECO:0000256" key="1">
    <source>
        <dbReference type="ARBA" id="ARBA00004953"/>
    </source>
</evidence>
<dbReference type="GO" id="GO:0016994">
    <property type="term" value="F:precorrin-6A reductase activity"/>
    <property type="evidence" value="ECO:0007669"/>
    <property type="project" value="InterPro"/>
</dbReference>
<dbReference type="UniPathway" id="UPA00148"/>
<evidence type="ECO:0000313" key="5">
    <source>
        <dbReference type="Proteomes" id="UP000013097"/>
    </source>
</evidence>
<comment type="pathway">
    <text evidence="1">Cofactor biosynthesis; adenosylcobalamin biosynthesis.</text>
</comment>
<dbReference type="Proteomes" id="UP000013097">
    <property type="component" value="Unassembled WGS sequence"/>
</dbReference>
<keyword evidence="2" id="KW-0169">Cobalamin biosynthesis</keyword>
<evidence type="ECO:0000256" key="2">
    <source>
        <dbReference type="ARBA" id="ARBA00022573"/>
    </source>
</evidence>
<keyword evidence="3" id="KW-0560">Oxidoreductase</keyword>
<dbReference type="PATRIC" id="fig|999411.4.peg.737"/>
<evidence type="ECO:0000313" key="4">
    <source>
        <dbReference type="EMBL" id="ENZ03573.1"/>
    </source>
</evidence>
<organism evidence="4 5">
    <name type="scientific">Clostridium thermobutyricum</name>
    <dbReference type="NCBI Taxonomy" id="29372"/>
    <lineage>
        <taxon>Bacteria</taxon>
        <taxon>Bacillati</taxon>
        <taxon>Bacillota</taxon>
        <taxon>Clostridia</taxon>
        <taxon>Eubacteriales</taxon>
        <taxon>Clostridiaceae</taxon>
        <taxon>Clostridium</taxon>
    </lineage>
</organism>
<dbReference type="HOGENOM" id="CLU_068627_0_0_9"/>
<keyword evidence="5" id="KW-1185">Reference proteome</keyword>
<dbReference type="Pfam" id="PF02571">
    <property type="entry name" value="CbiJ"/>
    <property type="match status" value="1"/>
</dbReference>
<comment type="caution">
    <text evidence="4">The sequence shown here is derived from an EMBL/GenBank/DDBJ whole genome shotgun (WGS) entry which is preliminary data.</text>
</comment>
<dbReference type="AlphaFoldDB" id="N9XV29"/>
<sequence length="252" mass="28463">MLGFVLGTGEGREILREMNKFTEDIVVSTATAYGGELLKEYKVKHMNTKPLDLEGFKNLIREWNIKVFVDVSHPYASEASKTVIKACKEENIKYIRYERESYFDKVDYKQIIRLDSYEELKKALKDIKGNILNTTGSNNALLINSLGLENRVIHRVLPSYTVIKKLTEGGITLDNIIAIKGPFGKAINDGIIKEYNIKAIITKDSGKEGGVEEKVNSAIENNAKIILINKPKVDYGTVFNDLKDLILYLKEV</sequence>
<dbReference type="eggNOG" id="COG2099">
    <property type="taxonomic scope" value="Bacteria"/>
</dbReference>
<dbReference type="PROSITE" id="PS51014">
    <property type="entry name" value="COBK_CBIJ"/>
    <property type="match status" value="1"/>
</dbReference>
<protein>
    <submittedName>
        <fullName evidence="4">Precorrin-6x reductase</fullName>
    </submittedName>
</protein>
<evidence type="ECO:0000256" key="3">
    <source>
        <dbReference type="ARBA" id="ARBA00023002"/>
    </source>
</evidence>
<dbReference type="EMBL" id="AGYT01000007">
    <property type="protein sequence ID" value="ENZ03573.1"/>
    <property type="molecule type" value="Genomic_DNA"/>
</dbReference>
<proteinExistence type="predicted"/>
<accession>N9XV29</accession>
<dbReference type="PANTHER" id="PTHR36925:SF1">
    <property type="entry name" value="COBALT-PRECORRIN-6A REDUCTASE"/>
    <property type="match status" value="1"/>
</dbReference>
<name>N9XV29_9CLOT</name>
<dbReference type="RefSeq" id="WP_002597262.1">
    <property type="nucleotide sequence ID" value="NZ_KB850956.1"/>
</dbReference>
<reference evidence="4 5" key="1">
    <citation type="submission" date="2013-01" db="EMBL/GenBank/DDBJ databases">
        <title>The Genome Sequence of Clostridium colicanis 209318.</title>
        <authorList>
            <consortium name="The Broad Institute Genome Sequencing Platform"/>
            <person name="Earl A."/>
            <person name="Ward D."/>
            <person name="Feldgarden M."/>
            <person name="Gevers D."/>
            <person name="Courvalin P."/>
            <person name="Lambert T."/>
            <person name="Walker B."/>
            <person name="Young S.K."/>
            <person name="Zeng Q."/>
            <person name="Gargeya S."/>
            <person name="Fitzgerald M."/>
            <person name="Haas B."/>
            <person name="Abouelleil A."/>
            <person name="Alvarado L."/>
            <person name="Arachchi H.M."/>
            <person name="Berlin A.M."/>
            <person name="Chapman S.B."/>
            <person name="Dewar J."/>
            <person name="Goldberg J."/>
            <person name="Griggs A."/>
            <person name="Gujja S."/>
            <person name="Hansen M."/>
            <person name="Howarth C."/>
            <person name="Imamovic A."/>
            <person name="Larimer J."/>
            <person name="McCowan C."/>
            <person name="Murphy C."/>
            <person name="Neiman D."/>
            <person name="Pearson M."/>
            <person name="Priest M."/>
            <person name="Roberts A."/>
            <person name="Saif S."/>
            <person name="Shea T."/>
            <person name="Sisk P."/>
            <person name="Sykes S."/>
            <person name="Wortman J."/>
            <person name="Nusbaum C."/>
            <person name="Birren B."/>
        </authorList>
    </citation>
    <scope>NUCLEOTIDE SEQUENCE [LARGE SCALE GENOMIC DNA]</scope>
    <source>
        <strain evidence="4 5">209318</strain>
    </source>
</reference>
<dbReference type="GO" id="GO:0009236">
    <property type="term" value="P:cobalamin biosynthetic process"/>
    <property type="evidence" value="ECO:0007669"/>
    <property type="project" value="UniProtKB-UniPathway"/>
</dbReference>
<dbReference type="NCBIfam" id="NF005970">
    <property type="entry name" value="PRK08057.1-4"/>
    <property type="match status" value="1"/>
</dbReference>